<name>A0AAT9PCV7_9GAMM</name>
<dbReference type="RefSeq" id="WP_241877964.1">
    <property type="nucleotide sequence ID" value="NZ_CP093310.2"/>
</dbReference>
<dbReference type="Proteomes" id="UP000829560">
    <property type="component" value="Chromosome"/>
</dbReference>
<dbReference type="CDD" id="cd00093">
    <property type="entry name" value="HTH_XRE"/>
    <property type="match status" value="1"/>
</dbReference>
<sequence length="370" mass="42874">MFNPERLVLARNARRMTQEALAQEIDYSDSMISRWESGANKPTYSAISKISKALSMPERWFSLRSIDEQGVYQFRSLTRTEASARDQAKAKLLYFREISEILEQWVDYPALNLVDSPNRIEALNITDEKIEKLAEEQRTLWGLGNRPIQNLTRLIENSGVLITSDWLNSSDMDGVSAWMAGRPYILLAKDKDNYFRNRFDNAHEFAHGILHKNLTSSDCKNIGYKEIERQANYFAGCLLMPSDAFSLNYKSVTLDNLVIEKRHWGTSVASLIMRYSQLGLIDDNHKTRLFKNYSYRKWRYGEPYDDSVKPETPELMYNTVKILLEEGGFRKEDIIDRTFYNADDLEQLCCLPKGMLSGEQPTKPKLRLIN</sequence>
<dbReference type="Pfam" id="PF01381">
    <property type="entry name" value="HTH_3"/>
    <property type="match status" value="1"/>
</dbReference>
<evidence type="ECO:0000313" key="3">
    <source>
        <dbReference type="EMBL" id="UNK04370.1"/>
    </source>
</evidence>
<accession>A0AAT9PCV7</accession>
<dbReference type="Gene3D" id="1.10.10.2910">
    <property type="match status" value="1"/>
</dbReference>
<evidence type="ECO:0000313" key="4">
    <source>
        <dbReference type="Proteomes" id="UP000829560"/>
    </source>
</evidence>
<dbReference type="Gene3D" id="1.10.260.40">
    <property type="entry name" value="lambda repressor-like DNA-binding domains"/>
    <property type="match status" value="1"/>
</dbReference>
<dbReference type="KEGG" id="prae:MN210_08380"/>
<dbReference type="SMART" id="SM00530">
    <property type="entry name" value="HTH_XRE"/>
    <property type="match status" value="1"/>
</dbReference>
<dbReference type="Pfam" id="PF06114">
    <property type="entry name" value="Peptidase_M78"/>
    <property type="match status" value="1"/>
</dbReference>
<evidence type="ECO:0000259" key="2">
    <source>
        <dbReference type="PROSITE" id="PS50943"/>
    </source>
</evidence>
<dbReference type="PROSITE" id="PS50943">
    <property type="entry name" value="HTH_CROC1"/>
    <property type="match status" value="1"/>
</dbReference>
<gene>
    <name evidence="3" type="ORF">MN210_08380</name>
</gene>
<keyword evidence="4" id="KW-1185">Reference proteome</keyword>
<dbReference type="EMBL" id="CP093310">
    <property type="protein sequence ID" value="UNK04370.1"/>
    <property type="molecule type" value="Genomic_DNA"/>
</dbReference>
<feature type="domain" description="HTH cro/C1-type" evidence="2">
    <location>
        <begin position="7"/>
        <end position="61"/>
    </location>
</feature>
<organism evidence="3 4">
    <name type="scientific">Psychrobacter raelei</name>
    <dbReference type="NCBI Taxonomy" id="2565531"/>
    <lineage>
        <taxon>Bacteria</taxon>
        <taxon>Pseudomonadati</taxon>
        <taxon>Pseudomonadota</taxon>
        <taxon>Gammaproteobacteria</taxon>
        <taxon>Moraxellales</taxon>
        <taxon>Moraxellaceae</taxon>
        <taxon>Psychrobacter</taxon>
    </lineage>
</organism>
<dbReference type="InterPro" id="IPR001387">
    <property type="entry name" value="Cro/C1-type_HTH"/>
</dbReference>
<dbReference type="AlphaFoldDB" id="A0AAT9PCV7"/>
<dbReference type="GO" id="GO:0003677">
    <property type="term" value="F:DNA binding"/>
    <property type="evidence" value="ECO:0007669"/>
    <property type="project" value="InterPro"/>
</dbReference>
<dbReference type="InterPro" id="IPR010982">
    <property type="entry name" value="Lambda_DNA-bd_dom_sf"/>
</dbReference>
<dbReference type="InterPro" id="IPR010359">
    <property type="entry name" value="IrrE_HExxH"/>
</dbReference>
<dbReference type="PANTHER" id="PTHR43236:SF1">
    <property type="entry name" value="BLL7220 PROTEIN"/>
    <property type="match status" value="1"/>
</dbReference>
<dbReference type="InterPro" id="IPR052345">
    <property type="entry name" value="Rad_response_metalloprotease"/>
</dbReference>
<proteinExistence type="inferred from homology"/>
<evidence type="ECO:0000256" key="1">
    <source>
        <dbReference type="ARBA" id="ARBA00007227"/>
    </source>
</evidence>
<comment type="similarity">
    <text evidence="1">Belongs to the short-chain fatty acyl-CoA assimilation regulator (ScfR) family.</text>
</comment>
<dbReference type="SUPFAM" id="SSF47413">
    <property type="entry name" value="lambda repressor-like DNA-binding domains"/>
    <property type="match status" value="1"/>
</dbReference>
<protein>
    <submittedName>
        <fullName evidence="3">XRE family transcriptional regulator</fullName>
    </submittedName>
</protein>
<reference evidence="3" key="1">
    <citation type="submission" date="2024-03" db="EMBL/GenBank/DDBJ databases">
        <title>Psychrobacter raelis sp. nov. isolated from a dog with peritonitis.</title>
        <authorList>
            <person name="Schiavone A."/>
            <person name="Manzulli V."/>
            <person name="Camarda A."/>
            <person name="Cafiero M.A."/>
            <person name="Vasco I."/>
            <person name="Marino L."/>
            <person name="Pennuzzi G."/>
            <person name="Serrecchia L."/>
            <person name="Galante D."/>
            <person name="Pugliese N."/>
        </authorList>
    </citation>
    <scope>NUCLEOTIDE SEQUENCE</scope>
    <source>
        <strain evidence="3">PraFG1</strain>
    </source>
</reference>
<dbReference type="PANTHER" id="PTHR43236">
    <property type="entry name" value="ANTITOXIN HIGA1"/>
    <property type="match status" value="1"/>
</dbReference>